<dbReference type="Gene3D" id="3.40.1580.10">
    <property type="entry name" value="SMI1/KNR4-like"/>
    <property type="match status" value="1"/>
</dbReference>
<protein>
    <submittedName>
        <fullName evidence="2">SMI1/KNR4 family protein</fullName>
    </submittedName>
</protein>
<evidence type="ECO:0000313" key="3">
    <source>
        <dbReference type="Proteomes" id="UP001207742"/>
    </source>
</evidence>
<dbReference type="RefSeq" id="WP_264733113.1">
    <property type="nucleotide sequence ID" value="NZ_JAPDNR010000001.1"/>
</dbReference>
<dbReference type="InterPro" id="IPR018958">
    <property type="entry name" value="Knr4/Smi1-like_dom"/>
</dbReference>
<sequence length="149" mass="17220">MMIAHIEQKIGKQLPDSYRHLLHLIADYVYLSCNEYRDDFPDDSGVAWFFWGEKRLAELTVIEGATENRSAWEILKSYEEIRRDTGKITPDPMSAHVNFLVAIAEDNGDILYLDAADNFSVWVYMHDSGASKRLEDDFDAWMAHARSED</sequence>
<dbReference type="SUPFAM" id="SSF160631">
    <property type="entry name" value="SMI1/KNR4-like"/>
    <property type="match status" value="1"/>
</dbReference>
<proteinExistence type="predicted"/>
<feature type="domain" description="Knr4/Smi1-like" evidence="1">
    <location>
        <begin position="3"/>
        <end position="143"/>
    </location>
</feature>
<gene>
    <name evidence="2" type="ORF">OL497_20515</name>
</gene>
<keyword evidence="3" id="KW-1185">Reference proteome</keyword>
<dbReference type="InterPro" id="IPR037883">
    <property type="entry name" value="Knr4/Smi1-like_sf"/>
</dbReference>
<organism evidence="2 3">
    <name type="scientific">Chitinophaga nivalis</name>
    <dbReference type="NCBI Taxonomy" id="2991709"/>
    <lineage>
        <taxon>Bacteria</taxon>
        <taxon>Pseudomonadati</taxon>
        <taxon>Bacteroidota</taxon>
        <taxon>Chitinophagia</taxon>
        <taxon>Chitinophagales</taxon>
        <taxon>Chitinophagaceae</taxon>
        <taxon>Chitinophaga</taxon>
    </lineage>
</organism>
<dbReference type="Proteomes" id="UP001207742">
    <property type="component" value="Unassembled WGS sequence"/>
</dbReference>
<evidence type="ECO:0000259" key="1">
    <source>
        <dbReference type="Pfam" id="PF09346"/>
    </source>
</evidence>
<reference evidence="2 3" key="1">
    <citation type="submission" date="2022-10" db="EMBL/GenBank/DDBJ databases">
        <title>Chitinophaga nivalis PC15 sp. nov., isolated from Pyeongchang county, South Korea.</title>
        <authorList>
            <person name="Trinh H.N."/>
        </authorList>
    </citation>
    <scope>NUCLEOTIDE SEQUENCE [LARGE SCALE GENOMIC DNA]</scope>
    <source>
        <strain evidence="2 3">PC14</strain>
    </source>
</reference>
<comment type="caution">
    <text evidence="2">The sequence shown here is derived from an EMBL/GenBank/DDBJ whole genome shotgun (WGS) entry which is preliminary data.</text>
</comment>
<evidence type="ECO:0000313" key="2">
    <source>
        <dbReference type="EMBL" id="MCW3486297.1"/>
    </source>
</evidence>
<accession>A0ABT3IQM3</accession>
<dbReference type="Pfam" id="PF09346">
    <property type="entry name" value="SMI1_KNR4"/>
    <property type="match status" value="1"/>
</dbReference>
<name>A0ABT3IQM3_9BACT</name>
<dbReference type="EMBL" id="JAPDNS010000002">
    <property type="protein sequence ID" value="MCW3486297.1"/>
    <property type="molecule type" value="Genomic_DNA"/>
</dbReference>